<dbReference type="AlphaFoldDB" id="H0GYH7"/>
<dbReference type="FunFam" id="3.30.160.20:FF:000065">
    <property type="entry name" value="Peptidyl-tRNA hydrolase domain protein"/>
    <property type="match status" value="1"/>
</dbReference>
<dbReference type="SUPFAM" id="SSF75620">
    <property type="entry name" value="Release factor"/>
    <property type="match status" value="1"/>
</dbReference>
<organism evidence="7 8">
    <name type="scientific">Saccharomyces cerevisiae x Saccharomyces kudriavzevii (strain VIN7)</name>
    <name type="common">Yeast</name>
    <dbReference type="NCBI Taxonomy" id="1095631"/>
    <lineage>
        <taxon>Eukaryota</taxon>
        <taxon>Fungi</taxon>
        <taxon>Dikarya</taxon>
        <taxon>Ascomycota</taxon>
        <taxon>Saccharomycotina</taxon>
        <taxon>Saccharomycetes</taxon>
        <taxon>Saccharomycetales</taxon>
        <taxon>Saccharomycetaceae</taxon>
        <taxon>Saccharomyces</taxon>
    </lineage>
</organism>
<protein>
    <submittedName>
        <fullName evidence="7">YLR281C-like protein</fullName>
    </submittedName>
</protein>
<feature type="region of interest" description="Disordered" evidence="5">
    <location>
        <begin position="144"/>
        <end position="187"/>
    </location>
</feature>
<keyword evidence="8" id="KW-1185">Reference proteome</keyword>
<name>H0GYH7_SACCK</name>
<sequence>MKSRYSGETIYRTRQHTVRFAGSVAGFCHQQTMIKAVCKRWVSGTAVPLIKKNKLPPRPQFTPEMEKQCTEKFLHGGRGPGGQKINKCNSKVQLRHEPTGTVVECQETRSREQNRKLARLKLARELAVSCDATPSRDEALLQWHRQQKRSQRRRSVAKYEQREEAAREEKEEREARNREMLRELFRR</sequence>
<dbReference type="GO" id="GO:0005739">
    <property type="term" value="C:mitochondrion"/>
    <property type="evidence" value="ECO:0007669"/>
    <property type="project" value="UniProtKB-SubCell"/>
</dbReference>
<evidence type="ECO:0000313" key="7">
    <source>
        <dbReference type="EMBL" id="EHN01136.1"/>
    </source>
</evidence>
<dbReference type="Pfam" id="PF00472">
    <property type="entry name" value="RF-1"/>
    <property type="match status" value="1"/>
</dbReference>
<accession>H0GYH7</accession>
<comment type="caution">
    <text evidence="7">The sequence shown here is derived from an EMBL/GenBank/DDBJ whole genome shotgun (WGS) entry which is preliminary data.</text>
</comment>
<dbReference type="OrthoDB" id="277888at2759"/>
<feature type="compositionally biased region" description="Basic residues" evidence="5">
    <location>
        <begin position="145"/>
        <end position="156"/>
    </location>
</feature>
<evidence type="ECO:0000256" key="5">
    <source>
        <dbReference type="SAM" id="MobiDB-lite"/>
    </source>
</evidence>
<gene>
    <name evidence="7" type="ORF">VIN7_8790</name>
</gene>
<proteinExistence type="inferred from homology"/>
<keyword evidence="4" id="KW-0496">Mitochondrion</keyword>
<dbReference type="InterPro" id="IPR045853">
    <property type="entry name" value="Pep_chain_release_fac_I_sf"/>
</dbReference>
<dbReference type="EMBL" id="AGVY01000309">
    <property type="protein sequence ID" value="EHN01136.1"/>
    <property type="molecule type" value="Genomic_DNA"/>
</dbReference>
<dbReference type="GO" id="GO:0003747">
    <property type="term" value="F:translation release factor activity"/>
    <property type="evidence" value="ECO:0007669"/>
    <property type="project" value="InterPro"/>
</dbReference>
<evidence type="ECO:0000256" key="1">
    <source>
        <dbReference type="ARBA" id="ARBA00004173"/>
    </source>
</evidence>
<dbReference type="Gene3D" id="3.30.160.20">
    <property type="match status" value="1"/>
</dbReference>
<comment type="similarity">
    <text evidence="2">Belongs to the prokaryotic/mitochondrial release factor family.</text>
</comment>
<dbReference type="InterPro" id="IPR052405">
    <property type="entry name" value="Mito_Transl_Release_Factor"/>
</dbReference>
<evidence type="ECO:0000259" key="6">
    <source>
        <dbReference type="Pfam" id="PF00472"/>
    </source>
</evidence>
<dbReference type="HOGENOM" id="CLU_089470_4_0_1"/>
<evidence type="ECO:0000256" key="2">
    <source>
        <dbReference type="ARBA" id="ARBA00010835"/>
    </source>
</evidence>
<keyword evidence="3" id="KW-0809">Transit peptide</keyword>
<reference evidence="7 8" key="1">
    <citation type="journal article" date="2012" name="FEMS Yeast Res.">
        <title>The genome sequence of the wine yeast VIN7 reveals an allotriploid hybrid genome with Saccharomyces cerevisiae and Saccharomyces kudriavzevii origins.</title>
        <authorList>
            <person name="Borneman A.R."/>
            <person name="Desany B.A."/>
            <person name="Riches D."/>
            <person name="Affourtit J.P."/>
            <person name="Forgan A.H."/>
            <person name="Pretorius I.S."/>
            <person name="Egholm M."/>
            <person name="Chambers P.J."/>
        </authorList>
    </citation>
    <scope>NUCLEOTIDE SEQUENCE [LARGE SCALE GENOMIC DNA]</scope>
    <source>
        <strain evidence="7 8">VIN7</strain>
    </source>
</reference>
<dbReference type="PANTHER" id="PTHR46203:SF1">
    <property type="entry name" value="MITOCHONDRIAL TRANSLATION RELEASE FACTOR IN RESCUE"/>
    <property type="match status" value="1"/>
</dbReference>
<feature type="domain" description="Prokaryotic-type class I peptide chain release factors" evidence="6">
    <location>
        <begin position="77"/>
        <end position="161"/>
    </location>
</feature>
<dbReference type="GO" id="GO:0032543">
    <property type="term" value="P:mitochondrial translation"/>
    <property type="evidence" value="ECO:0007669"/>
    <property type="project" value="UniProtKB-ARBA"/>
</dbReference>
<dbReference type="PhylomeDB" id="H0GYH7"/>
<dbReference type="Proteomes" id="UP000009009">
    <property type="component" value="Unassembled WGS sequence"/>
</dbReference>
<evidence type="ECO:0000256" key="3">
    <source>
        <dbReference type="ARBA" id="ARBA00022946"/>
    </source>
</evidence>
<evidence type="ECO:0000313" key="8">
    <source>
        <dbReference type="Proteomes" id="UP000009009"/>
    </source>
</evidence>
<dbReference type="InterPro" id="IPR000352">
    <property type="entry name" value="Pep_chain_release_fac_I"/>
</dbReference>
<dbReference type="PANTHER" id="PTHR46203">
    <property type="entry name" value="PROBABLE PEPTIDE CHAIN RELEASE FACTOR C12ORF65"/>
    <property type="match status" value="1"/>
</dbReference>
<comment type="subcellular location">
    <subcellularLocation>
        <location evidence="1">Mitochondrion</location>
    </subcellularLocation>
</comment>
<evidence type="ECO:0000256" key="4">
    <source>
        <dbReference type="ARBA" id="ARBA00023128"/>
    </source>
</evidence>
<feature type="compositionally biased region" description="Basic and acidic residues" evidence="5">
    <location>
        <begin position="157"/>
        <end position="187"/>
    </location>
</feature>